<proteinExistence type="predicted"/>
<gene>
    <name evidence="1" type="ORF">Scep_004027</name>
</gene>
<dbReference type="EMBL" id="JBBNAG010000002">
    <property type="protein sequence ID" value="KAK9157453.1"/>
    <property type="molecule type" value="Genomic_DNA"/>
</dbReference>
<dbReference type="Proteomes" id="UP001419268">
    <property type="component" value="Unassembled WGS sequence"/>
</dbReference>
<keyword evidence="2" id="KW-1185">Reference proteome</keyword>
<sequence length="74" mass="8266">MTRNSLGSGRTTCEIDSRTCSSQDHRPLTWDLHCDTCTDRGTWPSCRRRDESGDTPRVACEPGNRVVSILVSLI</sequence>
<evidence type="ECO:0000313" key="2">
    <source>
        <dbReference type="Proteomes" id="UP001419268"/>
    </source>
</evidence>
<name>A0AAP0KRN1_9MAGN</name>
<organism evidence="1 2">
    <name type="scientific">Stephania cephalantha</name>
    <dbReference type="NCBI Taxonomy" id="152367"/>
    <lineage>
        <taxon>Eukaryota</taxon>
        <taxon>Viridiplantae</taxon>
        <taxon>Streptophyta</taxon>
        <taxon>Embryophyta</taxon>
        <taxon>Tracheophyta</taxon>
        <taxon>Spermatophyta</taxon>
        <taxon>Magnoliopsida</taxon>
        <taxon>Ranunculales</taxon>
        <taxon>Menispermaceae</taxon>
        <taxon>Menispermoideae</taxon>
        <taxon>Cissampelideae</taxon>
        <taxon>Stephania</taxon>
    </lineage>
</organism>
<protein>
    <submittedName>
        <fullName evidence="1">Uncharacterized protein</fullName>
    </submittedName>
</protein>
<comment type="caution">
    <text evidence="1">The sequence shown here is derived from an EMBL/GenBank/DDBJ whole genome shotgun (WGS) entry which is preliminary data.</text>
</comment>
<reference evidence="1 2" key="1">
    <citation type="submission" date="2024-01" db="EMBL/GenBank/DDBJ databases">
        <title>Genome assemblies of Stephania.</title>
        <authorList>
            <person name="Yang L."/>
        </authorList>
    </citation>
    <scope>NUCLEOTIDE SEQUENCE [LARGE SCALE GENOMIC DNA]</scope>
    <source>
        <strain evidence="1">JXDWG</strain>
        <tissue evidence="1">Leaf</tissue>
    </source>
</reference>
<dbReference type="AlphaFoldDB" id="A0AAP0KRN1"/>
<evidence type="ECO:0000313" key="1">
    <source>
        <dbReference type="EMBL" id="KAK9157453.1"/>
    </source>
</evidence>
<accession>A0AAP0KRN1</accession>